<evidence type="ECO:0000313" key="1">
    <source>
        <dbReference type="EMBL" id="QHI96417.1"/>
    </source>
</evidence>
<dbReference type="KEGG" id="bomb:GT348_06425"/>
<name>A0A6P1NHR5_9PROT</name>
<gene>
    <name evidence="1" type="ORF">GT348_06425</name>
</gene>
<accession>A0A6P1NHR5</accession>
<evidence type="ECO:0000313" key="2">
    <source>
        <dbReference type="Proteomes" id="UP000463975"/>
    </source>
</evidence>
<sequence length="181" mass="19842">MTSKSQKPHILLCRLKEMSFLKKSTLLSCLAVFGLIGLTACGSSERNPGTLTKPRNHLLGVDRGAEGGHDQLKGGVNAYLWRGAIDTLSFMPMLSADAQGGVILTDWYQPPSTSDERFKIAAYVLDRRLRSDAIRVTIFRQTRLNGGEWQDTPVAPTTVSDITARILERARQLKAENGGGK</sequence>
<dbReference type="InterPro" id="IPR021959">
    <property type="entry name" value="DUF3576"/>
</dbReference>
<dbReference type="Pfam" id="PF12100">
    <property type="entry name" value="DUF3576"/>
    <property type="match status" value="1"/>
</dbReference>
<proteinExistence type="predicted"/>
<organism evidence="1 2">
    <name type="scientific">Aristophania vespae</name>
    <dbReference type="NCBI Taxonomy" id="2697033"/>
    <lineage>
        <taxon>Bacteria</taxon>
        <taxon>Pseudomonadati</taxon>
        <taxon>Pseudomonadota</taxon>
        <taxon>Alphaproteobacteria</taxon>
        <taxon>Acetobacterales</taxon>
        <taxon>Acetobacteraceae</taxon>
        <taxon>Aristophania</taxon>
    </lineage>
</organism>
<reference evidence="1 2" key="1">
    <citation type="submission" date="2020-01" db="EMBL/GenBank/DDBJ databases">
        <title>Genome sequencing of strain KACC 21507.</title>
        <authorList>
            <person name="Heo J."/>
            <person name="Kim S.-J."/>
            <person name="Kim J.-S."/>
            <person name="Hong S.-B."/>
            <person name="Kwon S.-W."/>
        </authorList>
    </citation>
    <scope>NUCLEOTIDE SEQUENCE [LARGE SCALE GENOMIC DNA]</scope>
    <source>
        <strain evidence="1 2">KACC 21507</strain>
    </source>
</reference>
<dbReference type="AlphaFoldDB" id="A0A6P1NHR5"/>
<protein>
    <submittedName>
        <fullName evidence="1">DUF3576 domain-containing protein</fullName>
    </submittedName>
</protein>
<keyword evidence="2" id="KW-1185">Reference proteome</keyword>
<dbReference type="EMBL" id="CP047652">
    <property type="protein sequence ID" value="QHI96417.1"/>
    <property type="molecule type" value="Genomic_DNA"/>
</dbReference>
<dbReference type="Proteomes" id="UP000463975">
    <property type="component" value="Chromosome"/>
</dbReference>